<proteinExistence type="predicted"/>
<protein>
    <submittedName>
        <fullName evidence="2">Uncharacterized protein</fullName>
    </submittedName>
</protein>
<evidence type="ECO:0000256" key="1">
    <source>
        <dbReference type="SAM" id="MobiDB-lite"/>
    </source>
</evidence>
<sequence>MSLLAQGAHRGRPVAAAPCTPGLRPAKSPLRGTFDFSLQASGRAEAASVQNTALSPHPCGLPRPSGNVSAMLRPPASAVSATPAPAVIWGCRPGKAQPPPGEIKDTVPDILPGGAALAGPTGCEPVNGSCRPGKAQPPPGNTTGTVPDYCPAALRLHGPKRQPDGSLSLRERARVRESTAGESLMLSVASAHIALPVNCLRYVTHGAGSAQGAASRRRPLYPRAPASNIAAARCLRLIPAGFGSGRGSVRAKHGPQPASMRAAPAFRERLSDVEAATPAVSARLVNKLTTGCANPRSGKRSATRQNNRASADFTSSGALR</sequence>
<feature type="compositionally biased region" description="Polar residues" evidence="1">
    <location>
        <begin position="303"/>
        <end position="320"/>
    </location>
</feature>
<feature type="region of interest" description="Disordered" evidence="1">
    <location>
        <begin position="290"/>
        <end position="320"/>
    </location>
</feature>
<reference evidence="2" key="1">
    <citation type="submission" date="2019-04" db="EMBL/GenBank/DDBJ databases">
        <authorList>
            <consortium name="Pathogen Informatics"/>
        </authorList>
    </citation>
    <scope>NUCLEOTIDE SEQUENCE</scope>
    <source>
        <strain evidence="2">NCTC9183</strain>
    </source>
</reference>
<dbReference type="AlphaFoldDB" id="A0A4P0XY67"/>
<dbReference type="Proteomes" id="UP000507695">
    <property type="component" value="Unassembled WGS sequence"/>
</dbReference>
<evidence type="ECO:0000313" key="2">
    <source>
        <dbReference type="EMBL" id="VTM52991.1"/>
    </source>
</evidence>
<organism evidence="2">
    <name type="scientific">Klebsiella pneumoniae</name>
    <dbReference type="NCBI Taxonomy" id="573"/>
    <lineage>
        <taxon>Bacteria</taxon>
        <taxon>Pseudomonadati</taxon>
        <taxon>Pseudomonadota</taxon>
        <taxon>Gammaproteobacteria</taxon>
        <taxon>Enterobacterales</taxon>
        <taxon>Enterobacteriaceae</taxon>
        <taxon>Klebsiella/Raoultella group</taxon>
        <taxon>Klebsiella</taxon>
        <taxon>Klebsiella pneumoniae complex</taxon>
    </lineage>
</organism>
<accession>A0A4P0XY67</accession>
<feature type="region of interest" description="Disordered" evidence="1">
    <location>
        <begin position="1"/>
        <end position="28"/>
    </location>
</feature>
<dbReference type="EMBL" id="CABDVL010000003">
    <property type="protein sequence ID" value="VTM52991.1"/>
    <property type="molecule type" value="Genomic_DNA"/>
</dbReference>
<name>A0A4P0XY67_KLEPN</name>
<gene>
    <name evidence="2" type="ORF">NCTC9183_02271</name>
</gene>